<dbReference type="PANTHER" id="PTHR37487">
    <property type="entry name" value="CHROMOSOME 1, WHOLE GENOME SHOTGUN SEQUENCE"/>
    <property type="match status" value="1"/>
</dbReference>
<evidence type="ECO:0000313" key="2">
    <source>
        <dbReference type="EMBL" id="KAG7451161.1"/>
    </source>
</evidence>
<feature type="signal peptide" evidence="1">
    <location>
        <begin position="1"/>
        <end position="20"/>
    </location>
</feature>
<accession>A0A9P8AXF3</accession>
<dbReference type="AlphaFoldDB" id="A0A9P8AXF3"/>
<protein>
    <submittedName>
        <fullName evidence="2">Uncharacterized protein</fullName>
    </submittedName>
</protein>
<dbReference type="Proteomes" id="UP000812287">
    <property type="component" value="Unassembled WGS sequence"/>
</dbReference>
<name>A0A9P8AXF3_9AGAR</name>
<keyword evidence="1" id="KW-0732">Signal</keyword>
<dbReference type="EMBL" id="MU250525">
    <property type="protein sequence ID" value="KAG7451161.1"/>
    <property type="molecule type" value="Genomic_DNA"/>
</dbReference>
<dbReference type="PANTHER" id="PTHR37487:SF2">
    <property type="entry name" value="EXPRESSED PROTEIN"/>
    <property type="match status" value="1"/>
</dbReference>
<dbReference type="OrthoDB" id="3362246at2759"/>
<evidence type="ECO:0000313" key="3">
    <source>
        <dbReference type="Proteomes" id="UP000812287"/>
    </source>
</evidence>
<evidence type="ECO:0000256" key="1">
    <source>
        <dbReference type="SAM" id="SignalP"/>
    </source>
</evidence>
<comment type="caution">
    <text evidence="2">The sequence shown here is derived from an EMBL/GenBank/DDBJ whole genome shotgun (WGS) entry which is preliminary data.</text>
</comment>
<dbReference type="GeneID" id="66103093"/>
<reference evidence="2" key="1">
    <citation type="submission" date="2020-11" db="EMBL/GenBank/DDBJ databases">
        <title>Adaptations for nitrogen fixation in a non-lichenized fungal sporocarp promotes dispersal by wood-feeding termites.</title>
        <authorList>
            <consortium name="DOE Joint Genome Institute"/>
            <person name="Koch R.A."/>
            <person name="Yoon G."/>
            <person name="Arayal U."/>
            <person name="Lail K."/>
            <person name="Amirebrahimi M."/>
            <person name="Labutti K."/>
            <person name="Lipzen A."/>
            <person name="Riley R."/>
            <person name="Barry K."/>
            <person name="Henrissat B."/>
            <person name="Grigoriev I.V."/>
            <person name="Herr J.R."/>
            <person name="Aime M.C."/>
        </authorList>
    </citation>
    <scope>NUCLEOTIDE SEQUENCE</scope>
    <source>
        <strain evidence="2">MCA 3950</strain>
    </source>
</reference>
<feature type="chain" id="PRO_5040238421" evidence="1">
    <location>
        <begin position="21"/>
        <end position="143"/>
    </location>
</feature>
<proteinExistence type="predicted"/>
<dbReference type="RefSeq" id="XP_043044661.1">
    <property type="nucleotide sequence ID" value="XM_043180797.1"/>
</dbReference>
<organism evidence="2 3">
    <name type="scientific">Guyanagaster necrorhizus</name>
    <dbReference type="NCBI Taxonomy" id="856835"/>
    <lineage>
        <taxon>Eukaryota</taxon>
        <taxon>Fungi</taxon>
        <taxon>Dikarya</taxon>
        <taxon>Basidiomycota</taxon>
        <taxon>Agaricomycotina</taxon>
        <taxon>Agaricomycetes</taxon>
        <taxon>Agaricomycetidae</taxon>
        <taxon>Agaricales</taxon>
        <taxon>Marasmiineae</taxon>
        <taxon>Physalacriaceae</taxon>
        <taxon>Guyanagaster</taxon>
    </lineage>
</organism>
<sequence>MKFSLFSLSAVIALIGGALAQDLVINTPSGLTQCLPTLLSWSGGTGPYFLTITSGTDPNGNTLANLGEQSGTSLTWTETFPQGTSLVFNVRDQTGTVKQTAPVTVQTGGSTDCTSSTSVVSGSSTSAAAESSSVAVSTTSAVF</sequence>
<gene>
    <name evidence="2" type="ORF">BT62DRAFT_402673</name>
</gene>
<keyword evidence="3" id="KW-1185">Reference proteome</keyword>